<evidence type="ECO:0000256" key="4">
    <source>
        <dbReference type="ARBA" id="ARBA00023052"/>
    </source>
</evidence>
<dbReference type="EMBL" id="JAMXLY010000002">
    <property type="protein sequence ID" value="MCO6024436.1"/>
    <property type="molecule type" value="Genomic_DNA"/>
</dbReference>
<comment type="similarity">
    <text evidence="6">Belongs to the TPP enzyme family. MenD subfamily.</text>
</comment>
<evidence type="ECO:0000259" key="7">
    <source>
        <dbReference type="Pfam" id="PF02776"/>
    </source>
</evidence>
<gene>
    <name evidence="6 8" type="primary">menD</name>
    <name evidence="8" type="ORF">NG821_01010</name>
</gene>
<dbReference type="Gene3D" id="3.40.50.970">
    <property type="match status" value="2"/>
</dbReference>
<name>A0ABT1BTM8_9BACT</name>
<evidence type="ECO:0000313" key="9">
    <source>
        <dbReference type="Proteomes" id="UP001204015"/>
    </source>
</evidence>
<comment type="subunit">
    <text evidence="6">Homodimer.</text>
</comment>
<comment type="function">
    <text evidence="6">Catalyzes the thiamine diphosphate-dependent decarboxylation of 2-oxoglutarate and the subsequent addition of the resulting succinic semialdehyde-thiamine pyrophosphate anion to isochorismate to yield 2-succinyl-5-enolpyruvyl-6-hydroxy-3-cyclohexene-1-carboxylate (SEPHCHC).</text>
</comment>
<keyword evidence="1 6" id="KW-0808">Transferase</keyword>
<keyword evidence="4 6" id="KW-0786">Thiamine pyrophosphate</keyword>
<dbReference type="InterPro" id="IPR012001">
    <property type="entry name" value="Thiamin_PyroP_enz_TPP-bd_dom"/>
</dbReference>
<dbReference type="SUPFAM" id="SSF52518">
    <property type="entry name" value="Thiamin diphosphate-binding fold (THDP-binding)"/>
    <property type="match status" value="2"/>
</dbReference>
<dbReference type="PANTHER" id="PTHR42916">
    <property type="entry name" value="2-SUCCINYL-5-ENOLPYRUVYL-6-HYDROXY-3-CYCLOHEXENE-1-CARBOXYLATE SYNTHASE"/>
    <property type="match status" value="1"/>
</dbReference>
<comment type="pathway">
    <text evidence="6">Quinol/quinone metabolism; 1,4-dihydroxy-2-naphthoate biosynthesis; 1,4-dihydroxy-2-naphthoate from chorismate: step 2/7.</text>
</comment>
<accession>A0ABT1BTM8</accession>
<dbReference type="CDD" id="cd07037">
    <property type="entry name" value="TPP_PYR_MenD"/>
    <property type="match status" value="1"/>
</dbReference>
<evidence type="ECO:0000256" key="2">
    <source>
        <dbReference type="ARBA" id="ARBA00022723"/>
    </source>
</evidence>
<comment type="cofactor">
    <cofactor evidence="6">
        <name>Mg(2+)</name>
        <dbReference type="ChEBI" id="CHEBI:18420"/>
    </cofactor>
    <cofactor evidence="6">
        <name>Mn(2+)</name>
        <dbReference type="ChEBI" id="CHEBI:29035"/>
    </cofactor>
</comment>
<keyword evidence="6" id="KW-0474">Menaquinone biosynthesis</keyword>
<comment type="cofactor">
    <cofactor evidence="6">
        <name>thiamine diphosphate</name>
        <dbReference type="ChEBI" id="CHEBI:58937"/>
    </cofactor>
    <text evidence="6">Binds 1 thiamine pyrophosphate per subunit.</text>
</comment>
<reference evidence="8 9" key="1">
    <citation type="submission" date="2022-06" db="EMBL/GenBank/DDBJ databases">
        <title>A taxonomic note on the genus Prevotella: Description of four novel genera and emended description of the genera Hallella and Xylanibacter.</title>
        <authorList>
            <person name="Hitch T.C.A."/>
        </authorList>
    </citation>
    <scope>NUCLEOTIDE SEQUENCE [LARGE SCALE GENOMIC DNA]</scope>
    <source>
        <strain evidence="8 9">DSM 100619</strain>
    </source>
</reference>
<comment type="pathway">
    <text evidence="6">Quinol/quinone metabolism; menaquinone biosynthesis.</text>
</comment>
<dbReference type="GO" id="GO:0070204">
    <property type="term" value="F:2-succinyl-5-enolpyruvyl-6-hydroxy-3-cyclohexene-1-carboxylic-acid synthase activity"/>
    <property type="evidence" value="ECO:0007669"/>
    <property type="project" value="UniProtKB-EC"/>
</dbReference>
<evidence type="ECO:0000313" key="8">
    <source>
        <dbReference type="EMBL" id="MCO6024436.1"/>
    </source>
</evidence>
<protein>
    <recommendedName>
        <fullName evidence="6">2-succinyl-5-enolpyruvyl-6-hydroxy-3-cyclohexene-1-carboxylate synthase</fullName>
        <shortName evidence="6">SEPHCHC synthase</shortName>
        <ecNumber evidence="6">2.2.1.9</ecNumber>
    </recommendedName>
    <alternativeName>
        <fullName evidence="6">Menaquinone biosynthesis protein MenD</fullName>
    </alternativeName>
</protein>
<dbReference type="PANTHER" id="PTHR42916:SF1">
    <property type="entry name" value="PROTEIN PHYLLO, CHLOROPLASTIC"/>
    <property type="match status" value="1"/>
</dbReference>
<evidence type="ECO:0000256" key="3">
    <source>
        <dbReference type="ARBA" id="ARBA00022842"/>
    </source>
</evidence>
<organism evidence="8 9">
    <name type="scientific">Segatella cerevisiae</name>
    <dbReference type="NCBI Taxonomy" id="2053716"/>
    <lineage>
        <taxon>Bacteria</taxon>
        <taxon>Pseudomonadati</taxon>
        <taxon>Bacteroidota</taxon>
        <taxon>Bacteroidia</taxon>
        <taxon>Bacteroidales</taxon>
        <taxon>Prevotellaceae</taxon>
        <taxon>Segatella</taxon>
    </lineage>
</organism>
<dbReference type="InterPro" id="IPR004433">
    <property type="entry name" value="MenaQ_synth_MenD"/>
</dbReference>
<comment type="catalytic activity">
    <reaction evidence="6">
        <text>isochorismate + 2-oxoglutarate + H(+) = 5-enolpyruvoyl-6-hydroxy-2-succinyl-cyclohex-3-ene-1-carboxylate + CO2</text>
        <dbReference type="Rhea" id="RHEA:25593"/>
        <dbReference type="ChEBI" id="CHEBI:15378"/>
        <dbReference type="ChEBI" id="CHEBI:16526"/>
        <dbReference type="ChEBI" id="CHEBI:16810"/>
        <dbReference type="ChEBI" id="CHEBI:29780"/>
        <dbReference type="ChEBI" id="CHEBI:58818"/>
        <dbReference type="EC" id="2.2.1.9"/>
    </reaction>
</comment>
<dbReference type="PIRSF" id="PIRSF004983">
    <property type="entry name" value="MenD"/>
    <property type="match status" value="1"/>
</dbReference>
<evidence type="ECO:0000256" key="5">
    <source>
        <dbReference type="ARBA" id="ARBA00023211"/>
    </source>
</evidence>
<dbReference type="Gene3D" id="3.40.50.1220">
    <property type="entry name" value="TPP-binding domain"/>
    <property type="match status" value="1"/>
</dbReference>
<feature type="domain" description="Thiamine pyrophosphate enzyme N-terminal TPP-binding" evidence="7">
    <location>
        <begin position="9"/>
        <end position="111"/>
    </location>
</feature>
<dbReference type="Pfam" id="PF02776">
    <property type="entry name" value="TPP_enzyme_N"/>
    <property type="match status" value="1"/>
</dbReference>
<sequence length="566" mass="63130">MYSNKENVNILTDLLVKHGVRHAVVCPGSRNSPIVHNLEVCPSVSCYPCTDERSAGFYALGMCQYTHGPVVVCVTSGSALLDLLPSVAEACYQHQRLIVVSADRPIQWIDQLDGQTIPQEGALGKFVLKSVSLPEPGSNEESHWYCNRLVNEALLASSRHGGGPVHINVPITEPLYEYTVKQLPEERLIRSFGDNVSPEGRDFVIERFLQARRPMVVIGQDAPSVYDDLQGSLQVIADYGVLLDERLSVPDYNILHFEEILSGNKAPEYQPDFLVFMGYTLVSKSLKVFLRADKDLETWRIASDDPAVYDTFKSLRGIVQTDTADFLKHLAEAIGKKPKTVLPFHETWKRALDNAENHAAAYEPAYSEMAVVKCFEEQLEDIDYDYQVQYGNSNAVRIANIFAGHHVWCNRGVNGIDGSLSTAAGMSVVCRDQVFCVLGDLSFFYDANALWNQNLKGNFRIILMNNGGGAIFNQFEGLRQSPAREKLVRGDHQTMAKGLCTQNDIGYLQANGMEDMQAGIVQLLTRKTNRPMLLEVFTDSETDIKVYQAYFKSCLSSCKSSEPKDK</sequence>
<comment type="caution">
    <text evidence="8">The sequence shown here is derived from an EMBL/GenBank/DDBJ whole genome shotgun (WGS) entry which is preliminary data.</text>
</comment>
<proteinExistence type="inferred from homology"/>
<evidence type="ECO:0000256" key="6">
    <source>
        <dbReference type="HAMAP-Rule" id="MF_01659"/>
    </source>
</evidence>
<dbReference type="EC" id="2.2.1.9" evidence="6"/>
<dbReference type="HAMAP" id="MF_01659">
    <property type="entry name" value="MenD"/>
    <property type="match status" value="1"/>
</dbReference>
<dbReference type="NCBIfam" id="TIGR00173">
    <property type="entry name" value="menD"/>
    <property type="match status" value="1"/>
</dbReference>
<dbReference type="RefSeq" id="WP_252759800.1">
    <property type="nucleotide sequence ID" value="NZ_JAMXLY010000002.1"/>
</dbReference>
<keyword evidence="2 6" id="KW-0479">Metal-binding</keyword>
<evidence type="ECO:0000256" key="1">
    <source>
        <dbReference type="ARBA" id="ARBA00022679"/>
    </source>
</evidence>
<keyword evidence="9" id="KW-1185">Reference proteome</keyword>
<dbReference type="InterPro" id="IPR029061">
    <property type="entry name" value="THDP-binding"/>
</dbReference>
<dbReference type="Proteomes" id="UP001204015">
    <property type="component" value="Unassembled WGS sequence"/>
</dbReference>
<keyword evidence="3 6" id="KW-0460">Magnesium</keyword>
<keyword evidence="5 6" id="KW-0464">Manganese</keyword>